<dbReference type="Proteomes" id="UP001321473">
    <property type="component" value="Unassembled WGS sequence"/>
</dbReference>
<feature type="compositionally biased region" description="Low complexity" evidence="1">
    <location>
        <begin position="1"/>
        <end position="14"/>
    </location>
</feature>
<evidence type="ECO:0000256" key="1">
    <source>
        <dbReference type="SAM" id="MobiDB-lite"/>
    </source>
</evidence>
<feature type="region of interest" description="Disordered" evidence="1">
    <location>
        <begin position="1"/>
        <end position="23"/>
    </location>
</feature>
<proteinExistence type="predicted"/>
<dbReference type="EMBL" id="JARKHS020036190">
    <property type="protein sequence ID" value="KAK8756503.1"/>
    <property type="molecule type" value="Genomic_DNA"/>
</dbReference>
<keyword evidence="3" id="KW-1185">Reference proteome</keyword>
<reference evidence="2 3" key="1">
    <citation type="journal article" date="2023" name="Arcadia Sci">
        <title>De novo assembly of a long-read Amblyomma americanum tick genome.</title>
        <authorList>
            <person name="Chou S."/>
            <person name="Poskanzer K.E."/>
            <person name="Rollins M."/>
            <person name="Thuy-Boun P.S."/>
        </authorList>
    </citation>
    <scope>NUCLEOTIDE SEQUENCE [LARGE SCALE GENOMIC DNA]</scope>
    <source>
        <strain evidence="2">F_SG_1</strain>
        <tissue evidence="2">Salivary glands</tissue>
    </source>
</reference>
<organism evidence="2 3">
    <name type="scientific">Amblyomma americanum</name>
    <name type="common">Lone star tick</name>
    <dbReference type="NCBI Taxonomy" id="6943"/>
    <lineage>
        <taxon>Eukaryota</taxon>
        <taxon>Metazoa</taxon>
        <taxon>Ecdysozoa</taxon>
        <taxon>Arthropoda</taxon>
        <taxon>Chelicerata</taxon>
        <taxon>Arachnida</taxon>
        <taxon>Acari</taxon>
        <taxon>Parasitiformes</taxon>
        <taxon>Ixodida</taxon>
        <taxon>Ixodoidea</taxon>
        <taxon>Ixodidae</taxon>
        <taxon>Amblyomminae</taxon>
        <taxon>Amblyomma</taxon>
    </lineage>
</organism>
<name>A0AAQ4D213_AMBAM</name>
<comment type="caution">
    <text evidence="2">The sequence shown here is derived from an EMBL/GenBank/DDBJ whole genome shotgun (WGS) entry which is preliminary data.</text>
</comment>
<sequence>MEAGGASEDAAAASLTDRPSWPACSRRKLRFPSYRGNGSRCLTDVRPRPKPWGLSMEAGGASEDAAAASLTDRPSRCL</sequence>
<evidence type="ECO:0000313" key="3">
    <source>
        <dbReference type="Proteomes" id="UP001321473"/>
    </source>
</evidence>
<dbReference type="AlphaFoldDB" id="A0AAQ4D213"/>
<feature type="region of interest" description="Disordered" evidence="1">
    <location>
        <begin position="40"/>
        <end position="78"/>
    </location>
</feature>
<protein>
    <submittedName>
        <fullName evidence="2">Uncharacterized protein</fullName>
    </submittedName>
</protein>
<evidence type="ECO:0000313" key="2">
    <source>
        <dbReference type="EMBL" id="KAK8756503.1"/>
    </source>
</evidence>
<gene>
    <name evidence="2" type="ORF">V5799_000796</name>
</gene>
<feature type="compositionally biased region" description="Low complexity" evidence="1">
    <location>
        <begin position="57"/>
        <end position="69"/>
    </location>
</feature>
<accession>A0AAQ4D213</accession>